<evidence type="ECO:0000313" key="5">
    <source>
        <dbReference type="EMBL" id="GAK61272.1"/>
    </source>
</evidence>
<sequence>MHLLETKNLTKEFSGLVALQNISIQLQEGEILGIIGPNGAGKTTLFNLLSGIFPPTSGEIYFQDVRLDDLKPYQIALAGIGRTFQIVRSFGDLDVLRNLLVAHGHRFYPGLSLFSRFAQRRHIAKVEEILDWVGLLDRKHELAKNLPLGLKKRLEIARALALEPKVILLDESSAGLVHEEAEELMQLIRAIRDRGITPILIEHNMHVVMNLCDRLVVLDHGEEIARGLPGEIRADPAVIEAYLGKET</sequence>
<dbReference type="GO" id="GO:0015188">
    <property type="term" value="F:L-isoleucine transmembrane transporter activity"/>
    <property type="evidence" value="ECO:0007669"/>
    <property type="project" value="TreeGrafter"/>
</dbReference>
<dbReference type="SMART" id="SM00382">
    <property type="entry name" value="AAA"/>
    <property type="match status" value="1"/>
</dbReference>
<dbReference type="eggNOG" id="COG0411">
    <property type="taxonomic scope" value="Bacteria"/>
</dbReference>
<organism evidence="5">
    <name type="scientific">Vecturithrix granuli</name>
    <dbReference type="NCBI Taxonomy" id="1499967"/>
    <lineage>
        <taxon>Bacteria</taxon>
        <taxon>Candidatus Moduliflexota</taxon>
        <taxon>Candidatus Vecturitrichia</taxon>
        <taxon>Candidatus Vecturitrichales</taxon>
        <taxon>Candidatus Vecturitrichaceae</taxon>
        <taxon>Candidatus Vecturithrix</taxon>
    </lineage>
</organism>
<keyword evidence="3 5" id="KW-0067">ATP-binding</keyword>
<dbReference type="Proteomes" id="UP000030661">
    <property type="component" value="Unassembled WGS sequence"/>
</dbReference>
<reference evidence="5" key="1">
    <citation type="journal article" date="2015" name="PeerJ">
        <title>First genomic representation of candidate bacterial phylum KSB3 points to enhanced environmental sensing as a trigger of wastewater bulking.</title>
        <authorList>
            <person name="Sekiguchi Y."/>
            <person name="Ohashi A."/>
            <person name="Parks D.H."/>
            <person name="Yamauchi T."/>
            <person name="Tyson G.W."/>
            <person name="Hugenholtz P."/>
        </authorList>
    </citation>
    <scope>NUCLEOTIDE SEQUENCE [LARGE SCALE GENOMIC DNA]</scope>
</reference>
<name>A0A081C9L7_VECG1</name>
<dbReference type="InterPro" id="IPR051120">
    <property type="entry name" value="ABC_AA/LPS_Transport"/>
</dbReference>
<dbReference type="GO" id="GO:1903805">
    <property type="term" value="P:L-valine import across plasma membrane"/>
    <property type="evidence" value="ECO:0007669"/>
    <property type="project" value="TreeGrafter"/>
</dbReference>
<keyword evidence="6" id="KW-1185">Reference proteome</keyword>
<dbReference type="GO" id="GO:0005304">
    <property type="term" value="F:L-valine transmembrane transporter activity"/>
    <property type="evidence" value="ECO:0007669"/>
    <property type="project" value="TreeGrafter"/>
</dbReference>
<dbReference type="InterPro" id="IPR027417">
    <property type="entry name" value="P-loop_NTPase"/>
</dbReference>
<dbReference type="InterPro" id="IPR003439">
    <property type="entry name" value="ABC_transporter-like_ATP-bd"/>
</dbReference>
<dbReference type="GO" id="GO:0015192">
    <property type="term" value="F:L-phenylalanine transmembrane transporter activity"/>
    <property type="evidence" value="ECO:0007669"/>
    <property type="project" value="TreeGrafter"/>
</dbReference>
<dbReference type="GO" id="GO:0015808">
    <property type="term" value="P:L-alanine transport"/>
    <property type="evidence" value="ECO:0007669"/>
    <property type="project" value="TreeGrafter"/>
</dbReference>
<dbReference type="GO" id="GO:0005524">
    <property type="term" value="F:ATP binding"/>
    <property type="evidence" value="ECO:0007669"/>
    <property type="project" value="UniProtKB-KW"/>
</dbReference>
<dbReference type="HOGENOM" id="CLU_000604_1_2_0"/>
<dbReference type="GO" id="GO:1903806">
    <property type="term" value="P:L-isoleucine import across plasma membrane"/>
    <property type="evidence" value="ECO:0007669"/>
    <property type="project" value="TreeGrafter"/>
</dbReference>
<dbReference type="InterPro" id="IPR003593">
    <property type="entry name" value="AAA+_ATPase"/>
</dbReference>
<keyword evidence="2" id="KW-0547">Nucleotide-binding</keyword>
<evidence type="ECO:0000313" key="6">
    <source>
        <dbReference type="Proteomes" id="UP000030661"/>
    </source>
</evidence>
<evidence type="ECO:0000256" key="2">
    <source>
        <dbReference type="ARBA" id="ARBA00022741"/>
    </source>
</evidence>
<dbReference type="InterPro" id="IPR032823">
    <property type="entry name" value="BCA_ABC_TP_C"/>
</dbReference>
<dbReference type="FunFam" id="3.40.50.300:FF:000421">
    <property type="entry name" value="Branched-chain amino acid ABC transporter ATP-binding protein"/>
    <property type="match status" value="1"/>
</dbReference>
<gene>
    <name evidence="5" type="ORF">U27_01172</name>
</gene>
<proteinExistence type="predicted"/>
<dbReference type="GO" id="GO:0042941">
    <property type="term" value="P:D-alanine transmembrane transport"/>
    <property type="evidence" value="ECO:0007669"/>
    <property type="project" value="TreeGrafter"/>
</dbReference>
<evidence type="ECO:0000256" key="3">
    <source>
        <dbReference type="ARBA" id="ARBA00022840"/>
    </source>
</evidence>
<dbReference type="Gene3D" id="3.40.50.300">
    <property type="entry name" value="P-loop containing nucleotide triphosphate hydrolases"/>
    <property type="match status" value="1"/>
</dbReference>
<dbReference type="AlphaFoldDB" id="A0A081C9L7"/>
<accession>A0A081C9L7</accession>
<evidence type="ECO:0000256" key="1">
    <source>
        <dbReference type="ARBA" id="ARBA00022448"/>
    </source>
</evidence>
<dbReference type="EMBL" id="DF820478">
    <property type="protein sequence ID" value="GAK61272.1"/>
    <property type="molecule type" value="Genomic_DNA"/>
</dbReference>
<dbReference type="STRING" id="1499967.U27_01172"/>
<dbReference type="GO" id="GO:0005886">
    <property type="term" value="C:plasma membrane"/>
    <property type="evidence" value="ECO:0007669"/>
    <property type="project" value="TreeGrafter"/>
</dbReference>
<keyword evidence="1" id="KW-0813">Transport</keyword>
<dbReference type="Pfam" id="PF00005">
    <property type="entry name" value="ABC_tran"/>
    <property type="match status" value="1"/>
</dbReference>
<dbReference type="SUPFAM" id="SSF52540">
    <property type="entry name" value="P-loop containing nucleoside triphosphate hydrolases"/>
    <property type="match status" value="1"/>
</dbReference>
<feature type="domain" description="ABC transporter" evidence="4">
    <location>
        <begin position="4"/>
        <end position="245"/>
    </location>
</feature>
<dbReference type="GO" id="GO:0016887">
    <property type="term" value="F:ATP hydrolysis activity"/>
    <property type="evidence" value="ECO:0007669"/>
    <property type="project" value="InterPro"/>
</dbReference>
<dbReference type="CDD" id="cd03219">
    <property type="entry name" value="ABC_Mj1267_LivG_branched"/>
    <property type="match status" value="1"/>
</dbReference>
<dbReference type="PROSITE" id="PS50893">
    <property type="entry name" value="ABC_TRANSPORTER_2"/>
    <property type="match status" value="1"/>
</dbReference>
<evidence type="ECO:0000259" key="4">
    <source>
        <dbReference type="PROSITE" id="PS50893"/>
    </source>
</evidence>
<dbReference type="Pfam" id="PF12399">
    <property type="entry name" value="BCA_ABC_TP_C"/>
    <property type="match status" value="1"/>
</dbReference>
<dbReference type="PANTHER" id="PTHR45772:SF7">
    <property type="entry name" value="AMINO ACID ABC TRANSPORTER ATP-BINDING PROTEIN"/>
    <property type="match status" value="1"/>
</dbReference>
<protein>
    <submittedName>
        <fullName evidence="5">ATP-binding protein of branched-chain amino acid ABC transporter</fullName>
    </submittedName>
</protein>
<dbReference type="PANTHER" id="PTHR45772">
    <property type="entry name" value="CONSERVED COMPONENT OF ABC TRANSPORTER FOR NATURAL AMINO ACIDS-RELATED"/>
    <property type="match status" value="1"/>
</dbReference>